<dbReference type="Pfam" id="PF00588">
    <property type="entry name" value="SpoU_methylase"/>
    <property type="match status" value="1"/>
</dbReference>
<dbReference type="Gene3D" id="3.40.1280.10">
    <property type="match status" value="1"/>
</dbReference>
<evidence type="ECO:0000256" key="2">
    <source>
        <dbReference type="ARBA" id="ARBA00022679"/>
    </source>
</evidence>
<evidence type="ECO:0000259" key="3">
    <source>
        <dbReference type="Pfam" id="PF00588"/>
    </source>
</evidence>
<comment type="caution">
    <text evidence="4">The sequence shown here is derived from an EMBL/GenBank/DDBJ whole genome shotgun (WGS) entry which is preliminary data.</text>
</comment>
<dbReference type="InterPro" id="IPR001537">
    <property type="entry name" value="SpoU_MeTrfase"/>
</dbReference>
<dbReference type="InterPro" id="IPR029026">
    <property type="entry name" value="tRNA_m1G_MTases_N"/>
</dbReference>
<dbReference type="GO" id="GO:0006396">
    <property type="term" value="P:RNA processing"/>
    <property type="evidence" value="ECO:0007669"/>
    <property type="project" value="InterPro"/>
</dbReference>
<dbReference type="GO" id="GO:0003723">
    <property type="term" value="F:RNA binding"/>
    <property type="evidence" value="ECO:0007669"/>
    <property type="project" value="InterPro"/>
</dbReference>
<dbReference type="PANTHER" id="PTHR43191:SF2">
    <property type="entry name" value="RRNA METHYLTRANSFERASE 3, MITOCHONDRIAL"/>
    <property type="match status" value="1"/>
</dbReference>
<evidence type="ECO:0000313" key="5">
    <source>
        <dbReference type="Proteomes" id="UP001147653"/>
    </source>
</evidence>
<dbReference type="GO" id="GO:0008173">
    <property type="term" value="F:RNA methyltransferase activity"/>
    <property type="evidence" value="ECO:0007669"/>
    <property type="project" value="InterPro"/>
</dbReference>
<accession>A0A9X3SAY7</accession>
<dbReference type="Proteomes" id="UP001147653">
    <property type="component" value="Unassembled WGS sequence"/>
</dbReference>
<dbReference type="RefSeq" id="WP_270027405.1">
    <property type="nucleotide sequence ID" value="NZ_JAPDDP010000045.1"/>
</dbReference>
<dbReference type="EMBL" id="JAPDDP010000045">
    <property type="protein sequence ID" value="MDA0183021.1"/>
    <property type="molecule type" value="Genomic_DNA"/>
</dbReference>
<dbReference type="InterPro" id="IPR029028">
    <property type="entry name" value="Alpha/beta_knot_MTases"/>
</dbReference>
<evidence type="ECO:0000256" key="1">
    <source>
        <dbReference type="ARBA" id="ARBA00022603"/>
    </source>
</evidence>
<protein>
    <submittedName>
        <fullName evidence="4">TrmH family RNA methyltransferase</fullName>
    </submittedName>
</protein>
<dbReference type="InterPro" id="IPR051259">
    <property type="entry name" value="rRNA_Methyltransferase"/>
</dbReference>
<evidence type="ECO:0000313" key="4">
    <source>
        <dbReference type="EMBL" id="MDA0183021.1"/>
    </source>
</evidence>
<dbReference type="AlphaFoldDB" id="A0A9X3SAY7"/>
<sequence>MVELGDVQRARRDPGLVVLEGFHAVKHAVRFGAELLGVWTADADELAALSARLAPDVVLSPTLVDVKELAAVVPRAQVVALARRPRQPDPDGILALPGPEPVVLLEAPRHLGNLGAVVRVAAAAGAAGVITTGVQDPWHADALRGSAGLHFALPVARSRVLRTGDRPLIALDPEGTIVAPGVIPPRALLAFGTERDGLTDELLAVADARVALPMRPGVSSLNLATSVSAVLYLGHGH</sequence>
<proteinExistence type="predicted"/>
<gene>
    <name evidence="4" type="ORF">OJ997_22120</name>
</gene>
<keyword evidence="2" id="KW-0808">Transferase</keyword>
<dbReference type="SUPFAM" id="SSF75217">
    <property type="entry name" value="alpha/beta knot"/>
    <property type="match status" value="1"/>
</dbReference>
<name>A0A9X3SAY7_9ACTN</name>
<keyword evidence="5" id="KW-1185">Reference proteome</keyword>
<keyword evidence="1 4" id="KW-0489">Methyltransferase</keyword>
<organism evidence="4 5">
    <name type="scientific">Solirubrobacter phytolaccae</name>
    <dbReference type="NCBI Taxonomy" id="1404360"/>
    <lineage>
        <taxon>Bacteria</taxon>
        <taxon>Bacillati</taxon>
        <taxon>Actinomycetota</taxon>
        <taxon>Thermoleophilia</taxon>
        <taxon>Solirubrobacterales</taxon>
        <taxon>Solirubrobacteraceae</taxon>
        <taxon>Solirubrobacter</taxon>
    </lineage>
</organism>
<dbReference type="GO" id="GO:0032259">
    <property type="term" value="P:methylation"/>
    <property type="evidence" value="ECO:0007669"/>
    <property type="project" value="UniProtKB-KW"/>
</dbReference>
<feature type="domain" description="tRNA/rRNA methyltransferase SpoU type" evidence="3">
    <location>
        <begin position="102"/>
        <end position="232"/>
    </location>
</feature>
<dbReference type="PANTHER" id="PTHR43191">
    <property type="entry name" value="RRNA METHYLTRANSFERASE 3"/>
    <property type="match status" value="1"/>
</dbReference>
<reference evidence="4" key="1">
    <citation type="submission" date="2022-10" db="EMBL/GenBank/DDBJ databases">
        <title>The WGS of Solirubrobacter phytolaccae KCTC 29190.</title>
        <authorList>
            <person name="Jiang Z."/>
        </authorList>
    </citation>
    <scope>NUCLEOTIDE SEQUENCE</scope>
    <source>
        <strain evidence="4">KCTC 29190</strain>
    </source>
</reference>